<sequence length="416" mass="47385">MADTALLIARQWPEPNSTAAGRRTLDLLSILQQQGYQIHLASTAEPTPFQADLSTLGYQTHRIALNDSSFDQWITELNPTLVVYDRFVSEEQFGWRIRQQIPQAMTVLDTSDLHCLRSAREVSVKKQQPIDLFNDIALREVAAIVRCDLTLMISDVETELLNTTFKVPQTLLCYLPFLVSEDDYQPGGDFDSRQHLIMMGGFKHEPNRDAARWLRDSIWPLLKPQLPKHVEMHVYGAYPDQAMQQLHNPAQGFHLKGRADDALATFRQYRLNLAPLRFGAGQKGKILEGWLTGTPTISNAIGAESMIGPLSPGYELPEDAQAFADLSARVYKDPDLWQSLVSAGEQILSQRFRRDEHIVPFVQRVADVRADLTSHRHQNFWGRLLWQEQFRSTEFMSRWIEAKTQLKSTSTPGSTR</sequence>
<accession>A4BG63</accession>
<dbReference type="Pfam" id="PF13692">
    <property type="entry name" value="Glyco_trans_1_4"/>
    <property type="match status" value="1"/>
</dbReference>
<proteinExistence type="predicted"/>
<dbReference type="STRING" id="314283.MED297_04292"/>
<comment type="caution">
    <text evidence="1">The sequence shown here is derived from an EMBL/GenBank/DDBJ whole genome shotgun (WGS) entry which is preliminary data.</text>
</comment>
<evidence type="ECO:0000313" key="1">
    <source>
        <dbReference type="EMBL" id="EAR08858.1"/>
    </source>
</evidence>
<evidence type="ECO:0008006" key="3">
    <source>
        <dbReference type="Google" id="ProtNLM"/>
    </source>
</evidence>
<gene>
    <name evidence="1" type="ORF">MED297_04292</name>
</gene>
<dbReference type="RefSeq" id="WP_008047741.1">
    <property type="nucleotide sequence ID" value="NZ_CH724154.1"/>
</dbReference>
<evidence type="ECO:0000313" key="2">
    <source>
        <dbReference type="Proteomes" id="UP000005953"/>
    </source>
</evidence>
<dbReference type="AlphaFoldDB" id="A4BG63"/>
<reference evidence="1 2" key="1">
    <citation type="submission" date="2006-02" db="EMBL/GenBank/DDBJ databases">
        <authorList>
            <person name="Pinhassi J."/>
            <person name="Pedros-Alio C."/>
            <person name="Ferriera S."/>
            <person name="Johnson J."/>
            <person name="Kravitz S."/>
            <person name="Halpern A."/>
            <person name="Remington K."/>
            <person name="Beeson K."/>
            <person name="Tran B."/>
            <person name="Rogers Y.-H."/>
            <person name="Friedman R."/>
            <person name="Venter J.C."/>
        </authorList>
    </citation>
    <scope>NUCLEOTIDE SEQUENCE [LARGE SCALE GENOMIC DNA]</scope>
    <source>
        <strain evidence="1 2">MED297</strain>
    </source>
</reference>
<dbReference type="HOGENOM" id="CLU_028014_2_1_6"/>
<dbReference type="SUPFAM" id="SSF53756">
    <property type="entry name" value="UDP-Glycosyltransferase/glycogen phosphorylase"/>
    <property type="match status" value="1"/>
</dbReference>
<name>A4BG63_9GAMM</name>
<organism evidence="1 2">
    <name type="scientific">Reinekea blandensis MED297</name>
    <dbReference type="NCBI Taxonomy" id="314283"/>
    <lineage>
        <taxon>Bacteria</taxon>
        <taxon>Pseudomonadati</taxon>
        <taxon>Pseudomonadota</taxon>
        <taxon>Gammaproteobacteria</taxon>
        <taxon>Oceanospirillales</taxon>
        <taxon>Saccharospirillaceae</taxon>
        <taxon>Reinekea</taxon>
    </lineage>
</organism>
<dbReference type="EMBL" id="AAOE01000015">
    <property type="protein sequence ID" value="EAR08858.1"/>
    <property type="molecule type" value="Genomic_DNA"/>
</dbReference>
<dbReference type="Proteomes" id="UP000005953">
    <property type="component" value="Unassembled WGS sequence"/>
</dbReference>
<keyword evidence="2" id="KW-1185">Reference proteome</keyword>
<dbReference type="Gene3D" id="3.40.50.2000">
    <property type="entry name" value="Glycogen Phosphorylase B"/>
    <property type="match status" value="1"/>
</dbReference>
<dbReference type="OrthoDB" id="9807209at2"/>
<protein>
    <recommendedName>
        <fullName evidence="3">Glycosyltransferase</fullName>
    </recommendedName>
</protein>